<feature type="region of interest" description="Disordered" evidence="1">
    <location>
        <begin position="649"/>
        <end position="693"/>
    </location>
</feature>
<evidence type="ECO:0000256" key="1">
    <source>
        <dbReference type="SAM" id="MobiDB-lite"/>
    </source>
</evidence>
<dbReference type="STRING" id="1458461.BN1012_Phect2988"/>
<dbReference type="KEGG" id="pect:BN1012_Phect2988"/>
<dbReference type="OrthoDB" id="327733at2"/>
<dbReference type="InterPro" id="IPR029052">
    <property type="entry name" value="Metallo-depent_PP-like"/>
</dbReference>
<dbReference type="Pfam" id="PF09423">
    <property type="entry name" value="PhoD"/>
    <property type="match status" value="1"/>
</dbReference>
<dbReference type="SUPFAM" id="SSF56300">
    <property type="entry name" value="Metallo-dependent phosphatases"/>
    <property type="match status" value="1"/>
</dbReference>
<dbReference type="PROSITE" id="PS51318">
    <property type="entry name" value="TAT"/>
    <property type="match status" value="1"/>
</dbReference>
<dbReference type="Gene3D" id="2.60.40.380">
    <property type="entry name" value="Purple acid phosphatase-like, N-terminal"/>
    <property type="match status" value="1"/>
</dbReference>
<dbReference type="PATRIC" id="fig|1458461.3.peg.2994"/>
<dbReference type="InterPro" id="IPR018946">
    <property type="entry name" value="PhoD-like_MPP"/>
</dbReference>
<accession>X5MNE5</accession>
<feature type="domain" description="Phospholipase D N-terminal" evidence="3">
    <location>
        <begin position="61"/>
        <end position="152"/>
    </location>
</feature>
<proteinExistence type="predicted"/>
<dbReference type="RefSeq" id="WP_081826264.1">
    <property type="nucleotide sequence ID" value="NZ_HG966617.1"/>
</dbReference>
<dbReference type="HOGENOM" id="CLU_015982_2_0_5"/>
<dbReference type="Pfam" id="PF16655">
    <property type="entry name" value="PhoD_N"/>
    <property type="match status" value="1"/>
</dbReference>
<evidence type="ECO:0000259" key="2">
    <source>
        <dbReference type="Pfam" id="PF09423"/>
    </source>
</evidence>
<name>X5MNE5_9HYPH</name>
<keyword evidence="5" id="KW-1185">Reference proteome</keyword>
<dbReference type="Proteomes" id="UP000032160">
    <property type="component" value="Chromosome I"/>
</dbReference>
<dbReference type="InterPro" id="IPR052900">
    <property type="entry name" value="Phospholipid_Metab_Enz"/>
</dbReference>
<dbReference type="CDD" id="cd07389">
    <property type="entry name" value="MPP_PhoD"/>
    <property type="match status" value="1"/>
</dbReference>
<dbReference type="PANTHER" id="PTHR43606">
    <property type="entry name" value="PHOSPHATASE, PUTATIVE (AFU_ORTHOLOGUE AFUA_6G08710)-RELATED"/>
    <property type="match status" value="1"/>
</dbReference>
<dbReference type="InterPro" id="IPR032093">
    <property type="entry name" value="PhoD_N"/>
</dbReference>
<evidence type="ECO:0000259" key="3">
    <source>
        <dbReference type="Pfam" id="PF16655"/>
    </source>
</evidence>
<dbReference type="Gene3D" id="3.60.21.70">
    <property type="entry name" value="PhoD-like phosphatase"/>
    <property type="match status" value="1"/>
</dbReference>
<evidence type="ECO:0000313" key="4">
    <source>
        <dbReference type="EMBL" id="CDO61200.1"/>
    </source>
</evidence>
<dbReference type="InterPro" id="IPR038607">
    <property type="entry name" value="PhoD-like_sf"/>
</dbReference>
<organism evidence="4 5">
    <name type="scientific">Candidatus Phaeomarinibacter ectocarpi</name>
    <dbReference type="NCBI Taxonomy" id="1458461"/>
    <lineage>
        <taxon>Bacteria</taxon>
        <taxon>Pseudomonadati</taxon>
        <taxon>Pseudomonadota</taxon>
        <taxon>Alphaproteobacteria</taxon>
        <taxon>Hyphomicrobiales</taxon>
        <taxon>Parvibaculaceae</taxon>
        <taxon>Candidatus Phaeomarinibacter</taxon>
    </lineage>
</organism>
<evidence type="ECO:0000313" key="5">
    <source>
        <dbReference type="Proteomes" id="UP000032160"/>
    </source>
</evidence>
<reference evidence="4 5" key="1">
    <citation type="journal article" date="2014" name="Front. Genet.">
        <title>Genome and metabolic network of "Candidatus Phaeomarinobacter ectocarpi" Ec32, a new candidate genus of Alphaproteobacteria frequently associated with brown algae.</title>
        <authorList>
            <person name="Dittami S.M."/>
            <person name="Barbeyron T."/>
            <person name="Boyen C."/>
            <person name="Cambefort J."/>
            <person name="Collet G."/>
            <person name="Delage L."/>
            <person name="Gobet A."/>
            <person name="Groisillier A."/>
            <person name="Leblanc C."/>
            <person name="Michel G."/>
            <person name="Scornet D."/>
            <person name="Siegel A."/>
            <person name="Tapia J.E."/>
            <person name="Tonon T."/>
        </authorList>
    </citation>
    <scope>NUCLEOTIDE SEQUENCE [LARGE SCALE GENOMIC DNA]</scope>
    <source>
        <strain evidence="4 5">Ec32</strain>
    </source>
</reference>
<dbReference type="InterPro" id="IPR006311">
    <property type="entry name" value="TAT_signal"/>
</dbReference>
<gene>
    <name evidence="4" type="ORF">BN1012_Phect2988</name>
</gene>
<dbReference type="PANTHER" id="PTHR43606:SF2">
    <property type="entry name" value="ALKALINE PHOSPHATASE FAMILY PROTEIN (AFU_ORTHOLOGUE AFUA_5G03860)"/>
    <property type="match status" value="1"/>
</dbReference>
<dbReference type="EMBL" id="HG966617">
    <property type="protein sequence ID" value="CDO61200.1"/>
    <property type="molecule type" value="Genomic_DNA"/>
</dbReference>
<protein>
    <submittedName>
        <fullName evidence="4">Phosphodiesterase/alkaline phosphatase D</fullName>
    </submittedName>
</protein>
<sequence length="693" mass="74650">MTSRSHSTRREFMRRFGATAGCFVTAAAGSGFLPTLRPARAQEATEESVAPVAGRRGLFTHGVASADPSSDGAILWTRATPLDKSARPLSLTLQVSADETFATVVVDQPVSASLEQDYTVRVSVTGLDPDSWYYYRFLTTAGDVSRLGRTRTAPAAGAEAPLRIAMASCQNYEQGFFGAWARMVSDDEAAQPEDQIHAVLHLGDFIYETSPDLPAGLDAARRIAPFPDGATLPSGRTFAVTVTDYRHLYKSYLEDEALQAARARWPFICTWDDHEFTNDSWQSYATYTGGTGPAQERKVSANQAWFEYMPARLDGPAHDFKPTNVSDAAGGEPGDGYLLNEPNNLSALASLTIYRSLEWGKTASIVVTDTRSYRSPQPMDEALEEAIGAPAPPTDIIRALDEGRDASNGAPPAFFAGKDGDVPNPRADKPAASILGTDQKKWFKETLKGSSASWKLWANSIPAMPMRLDLSSIPFQDLPDAVLGTDAWNGYPGELRELMSFVKDEGIAGVVSCAGDYHMHGAAILTTDPDAETPDGAALEFATCGISSFTFFSGAESFTRDPGNAFRPMVVADGPNGEMLENFNLTLMHGVRASLAMNYTGSDTLSGWLESETANPYIKYLDTNAHGYVVLTLTGDQISGEVVTVANASQQQSSSDAADVRRRATLTAPLWKPSGTPQLSEPEFEGTPPFPFA</sequence>
<feature type="domain" description="PhoD-like phosphatase metallophosphatase" evidence="2">
    <location>
        <begin position="165"/>
        <end position="565"/>
    </location>
</feature>
<dbReference type="AlphaFoldDB" id="X5MNE5"/>